<protein>
    <submittedName>
        <fullName evidence="2">Uncharacterized protein</fullName>
    </submittedName>
</protein>
<reference evidence="2 3" key="1">
    <citation type="submission" date="2019-03" db="EMBL/GenBank/DDBJ databases">
        <title>Single cell metagenomics reveals metabolic interactions within the superorganism composed of flagellate Streblomastix strix and complex community of Bacteroidetes bacteria on its surface.</title>
        <authorList>
            <person name="Treitli S.C."/>
            <person name="Kolisko M."/>
            <person name="Husnik F."/>
            <person name="Keeling P."/>
            <person name="Hampl V."/>
        </authorList>
    </citation>
    <scope>NUCLEOTIDE SEQUENCE [LARGE SCALE GENOMIC DNA]</scope>
    <source>
        <strain evidence="2">ST1C</strain>
    </source>
</reference>
<evidence type="ECO:0000256" key="1">
    <source>
        <dbReference type="SAM" id="MobiDB-lite"/>
    </source>
</evidence>
<feature type="compositionally biased region" description="Basic and acidic residues" evidence="1">
    <location>
        <begin position="1"/>
        <end position="13"/>
    </location>
</feature>
<accession>A0A5J4TL41</accession>
<dbReference type="Proteomes" id="UP000324800">
    <property type="component" value="Unassembled WGS sequence"/>
</dbReference>
<dbReference type="EMBL" id="SNRW01030157">
    <property type="protein sequence ID" value="KAA6358241.1"/>
    <property type="molecule type" value="Genomic_DNA"/>
</dbReference>
<evidence type="ECO:0000313" key="2">
    <source>
        <dbReference type="EMBL" id="KAA6358241.1"/>
    </source>
</evidence>
<name>A0A5J4TL41_9EUKA</name>
<gene>
    <name evidence="2" type="ORF">EZS28_046231</name>
</gene>
<evidence type="ECO:0000313" key="3">
    <source>
        <dbReference type="Proteomes" id="UP000324800"/>
    </source>
</evidence>
<comment type="caution">
    <text evidence="2">The sequence shown here is derived from an EMBL/GenBank/DDBJ whole genome shotgun (WGS) entry which is preliminary data.</text>
</comment>
<dbReference type="AlphaFoldDB" id="A0A5J4TL41"/>
<feature type="region of interest" description="Disordered" evidence="1">
    <location>
        <begin position="1"/>
        <end position="27"/>
    </location>
</feature>
<sequence length="86" mass="10478">MKSMVRKDQEQNKKLNKKPITRSSLDFENEQPLHITPWFFSWISFEKSKCRHQDNRRLSRIRHVQMQRINANDTRTREEAVKKASH</sequence>
<proteinExistence type="predicted"/>
<organism evidence="2 3">
    <name type="scientific">Streblomastix strix</name>
    <dbReference type="NCBI Taxonomy" id="222440"/>
    <lineage>
        <taxon>Eukaryota</taxon>
        <taxon>Metamonada</taxon>
        <taxon>Preaxostyla</taxon>
        <taxon>Oxymonadida</taxon>
        <taxon>Streblomastigidae</taxon>
        <taxon>Streblomastix</taxon>
    </lineage>
</organism>